<organism evidence="2 3">
    <name type="scientific">Haloferax larsenii</name>
    <dbReference type="NCBI Taxonomy" id="302484"/>
    <lineage>
        <taxon>Archaea</taxon>
        <taxon>Methanobacteriati</taxon>
        <taxon>Methanobacteriota</taxon>
        <taxon>Stenosarchaea group</taxon>
        <taxon>Halobacteria</taxon>
        <taxon>Halobacteriales</taxon>
        <taxon>Haloferacaceae</taxon>
        <taxon>Haloferax</taxon>
    </lineage>
</organism>
<accession>A0A1H7NS92</accession>
<dbReference type="GO" id="GO:0003677">
    <property type="term" value="F:DNA binding"/>
    <property type="evidence" value="ECO:0007669"/>
    <property type="project" value="InterPro"/>
</dbReference>
<proteinExistence type="predicted"/>
<dbReference type="GO" id="GO:0030643">
    <property type="term" value="P:intracellular phosphate ion homeostasis"/>
    <property type="evidence" value="ECO:0007669"/>
    <property type="project" value="InterPro"/>
</dbReference>
<evidence type="ECO:0000313" key="3">
    <source>
        <dbReference type="Proteomes" id="UP000183894"/>
    </source>
</evidence>
<feature type="domain" description="SpoVT-AbrB" evidence="1">
    <location>
        <begin position="8"/>
        <end position="54"/>
    </location>
</feature>
<gene>
    <name evidence="2" type="ORF">SAMN04488691_103420</name>
</gene>
<dbReference type="InterPro" id="IPR028366">
    <property type="entry name" value="PhoU"/>
</dbReference>
<evidence type="ECO:0000313" key="2">
    <source>
        <dbReference type="EMBL" id="SEL26403.1"/>
    </source>
</evidence>
<dbReference type="EMBL" id="FOAD01000003">
    <property type="protein sequence ID" value="SEL26403.1"/>
    <property type="molecule type" value="Genomic_DNA"/>
</dbReference>
<reference evidence="2 3" key="1">
    <citation type="submission" date="2016-10" db="EMBL/GenBank/DDBJ databases">
        <authorList>
            <person name="de Groot N.N."/>
        </authorList>
    </citation>
    <scope>NUCLEOTIDE SEQUENCE [LARGE SCALE GENOMIC DNA]</scope>
    <source>
        <strain evidence="2 3">CDM_5</strain>
    </source>
</reference>
<dbReference type="InterPro" id="IPR007159">
    <property type="entry name" value="SpoVT-AbrB_dom"/>
</dbReference>
<dbReference type="AlphaFoldDB" id="A0A1H7NS92"/>
<dbReference type="PANTHER" id="PTHR42930:SF6">
    <property type="entry name" value="PHOSPHATE REGULATORY PROTEIN-LIKE PROTEIN"/>
    <property type="match status" value="1"/>
</dbReference>
<dbReference type="Gene3D" id="1.20.58.220">
    <property type="entry name" value="Phosphate transport system protein phou homolog 2, domain 2"/>
    <property type="match status" value="1"/>
</dbReference>
<protein>
    <submittedName>
        <fullName evidence="2">Phosphate uptake regulator</fullName>
    </submittedName>
</protein>
<dbReference type="PANTHER" id="PTHR42930">
    <property type="entry name" value="PHOSPHATE-SPECIFIC TRANSPORT SYSTEM ACCESSORY PROTEIN PHOU"/>
    <property type="match status" value="1"/>
</dbReference>
<dbReference type="InterPro" id="IPR038078">
    <property type="entry name" value="PhoU-like_sf"/>
</dbReference>
<dbReference type="Pfam" id="PF04014">
    <property type="entry name" value="MazE_antitoxin"/>
    <property type="match status" value="1"/>
</dbReference>
<name>A0A1H7NS92_HALLR</name>
<dbReference type="InterPro" id="IPR026022">
    <property type="entry name" value="PhoU_dom"/>
</dbReference>
<evidence type="ECO:0000259" key="1">
    <source>
        <dbReference type="SMART" id="SM00966"/>
    </source>
</evidence>
<dbReference type="Pfam" id="PF01895">
    <property type="entry name" value="PhoU"/>
    <property type="match status" value="1"/>
</dbReference>
<dbReference type="Proteomes" id="UP000183894">
    <property type="component" value="Unassembled WGS sequence"/>
</dbReference>
<dbReference type="OrthoDB" id="40991at2157"/>
<sequence>METRKIQQVSNGTFTVSLPRDWADSVGISAGTVVDLHTHIDGLLVIQPPESELDTVAAVEIQTECGDTAHLEQTLRAAYAAGPSEVVLAGSSEFTGSQKQVIRSVVRNLVGVTIVEESASHVVVRNVLDSTEVSVRQSIRQLQFVALSMHREATTALTSDAPAAGGADQDDRADRLYAMVERHFTRSLERLDEVDALGETRRELFRLHETARELERIADHAERIADVATAVDDPLGDPLAEDVSAVAQRARDAVESAVDAVFDDGSVEDAQSVLEARDDVFERVDTLERELFDAADAEYQYTHALDSIRRTAAHAGNVAERGLQTAICQNEPADVAVEFGGNEGIGSQRVGE</sequence>
<dbReference type="GO" id="GO:0045936">
    <property type="term" value="P:negative regulation of phosphate metabolic process"/>
    <property type="evidence" value="ECO:0007669"/>
    <property type="project" value="InterPro"/>
</dbReference>
<dbReference type="SMART" id="SM00966">
    <property type="entry name" value="SpoVT_AbrB"/>
    <property type="match status" value="1"/>
</dbReference>
<dbReference type="RefSeq" id="WP_074793449.1">
    <property type="nucleotide sequence ID" value="NZ_FOAD01000003.1"/>
</dbReference>
<dbReference type="SUPFAM" id="SSF109755">
    <property type="entry name" value="PhoU-like"/>
    <property type="match status" value="1"/>
</dbReference>